<comment type="caution">
    <text evidence="1">The sequence shown here is derived from an EMBL/GenBank/DDBJ whole genome shotgun (WGS) entry which is preliminary data.</text>
</comment>
<reference evidence="1 2" key="1">
    <citation type="submission" date="2017-03" db="EMBL/GenBank/DDBJ databases">
        <title>Genome sequence of Sphingomonas dokdonensis DSM 21029.</title>
        <authorList>
            <person name="Poehlein A."/>
            <person name="Wuebbeler J.H."/>
            <person name="Steinbuechel A."/>
            <person name="Daniel R."/>
        </authorList>
    </citation>
    <scope>NUCLEOTIDE SEQUENCE [LARGE SCALE GENOMIC DNA]</scope>
    <source>
        <strain evidence="1 2">DSM 21029</strain>
    </source>
</reference>
<protein>
    <submittedName>
        <fullName evidence="1">Uncharacterized protein</fullName>
    </submittedName>
</protein>
<dbReference type="OrthoDB" id="7578730at2"/>
<sequence>MGQQDDGAWLTAELLEHILGSARAAGPHLMISRGDCPMTLDALTRQGWVQEKRGHIVLTAKARARRMQDMRAA</sequence>
<name>A0A245ZGJ3_9SPHN</name>
<keyword evidence="2" id="KW-1185">Reference proteome</keyword>
<dbReference type="Proteomes" id="UP000197290">
    <property type="component" value="Unassembled WGS sequence"/>
</dbReference>
<organism evidence="1 2">
    <name type="scientific">Sphingomonas dokdonensis</name>
    <dbReference type="NCBI Taxonomy" id="344880"/>
    <lineage>
        <taxon>Bacteria</taxon>
        <taxon>Pseudomonadati</taxon>
        <taxon>Pseudomonadota</taxon>
        <taxon>Alphaproteobacteria</taxon>
        <taxon>Sphingomonadales</taxon>
        <taxon>Sphingomonadaceae</taxon>
        <taxon>Sphingomonas</taxon>
    </lineage>
</organism>
<dbReference type="EMBL" id="NBBI01000005">
    <property type="protein sequence ID" value="OWK28859.1"/>
    <property type="molecule type" value="Genomic_DNA"/>
</dbReference>
<gene>
    <name evidence="1" type="ORF">SPDO_26950</name>
</gene>
<dbReference type="RefSeq" id="WP_088368005.1">
    <property type="nucleotide sequence ID" value="NZ_NBBI01000005.1"/>
</dbReference>
<accession>A0A245ZGJ3</accession>
<proteinExistence type="predicted"/>
<evidence type="ECO:0000313" key="2">
    <source>
        <dbReference type="Proteomes" id="UP000197290"/>
    </source>
</evidence>
<evidence type="ECO:0000313" key="1">
    <source>
        <dbReference type="EMBL" id="OWK28859.1"/>
    </source>
</evidence>
<dbReference type="AlphaFoldDB" id="A0A245ZGJ3"/>